<keyword evidence="6" id="KW-0413">Isomerase</keyword>
<dbReference type="InterPro" id="IPR036249">
    <property type="entry name" value="Thioredoxin-like_sf"/>
</dbReference>
<evidence type="ECO:0000256" key="4">
    <source>
        <dbReference type="ARBA" id="ARBA00012723"/>
    </source>
</evidence>
<feature type="domain" description="Thioredoxin" evidence="8">
    <location>
        <begin position="38"/>
        <end position="184"/>
    </location>
</feature>
<dbReference type="InterPro" id="IPR017937">
    <property type="entry name" value="Thioredoxin_CS"/>
</dbReference>
<dbReference type="EMBL" id="HBHP01002231">
    <property type="protein sequence ID" value="CAD9746767.1"/>
    <property type="molecule type" value="Transcribed_RNA"/>
</dbReference>
<name>A0A7S2THP3_9EUKA</name>
<comment type="subcellular location">
    <subcellularLocation>
        <location evidence="2">Endoplasmic reticulum lumen</location>
    </subcellularLocation>
</comment>
<dbReference type="PANTHER" id="PTHR18929:SF132">
    <property type="entry name" value="PROTEIN DISULFIDE-ISOMERASE A3"/>
    <property type="match status" value="1"/>
</dbReference>
<evidence type="ECO:0000256" key="5">
    <source>
        <dbReference type="ARBA" id="ARBA00022824"/>
    </source>
</evidence>
<dbReference type="PROSITE" id="PS51352">
    <property type="entry name" value="THIOREDOXIN_2"/>
    <property type="match status" value="1"/>
</dbReference>
<dbReference type="Gene3D" id="3.40.30.10">
    <property type="entry name" value="Glutaredoxin"/>
    <property type="match status" value="1"/>
</dbReference>
<dbReference type="EC" id="5.3.4.1" evidence="4"/>
<dbReference type="GO" id="GO:0034976">
    <property type="term" value="P:response to endoplasmic reticulum stress"/>
    <property type="evidence" value="ECO:0007669"/>
    <property type="project" value="TreeGrafter"/>
</dbReference>
<feature type="non-terminal residue" evidence="9">
    <location>
        <position position="1"/>
    </location>
</feature>
<evidence type="ECO:0000256" key="2">
    <source>
        <dbReference type="ARBA" id="ARBA00004319"/>
    </source>
</evidence>
<keyword evidence="5" id="KW-0256">Endoplasmic reticulum</keyword>
<evidence type="ECO:0000256" key="7">
    <source>
        <dbReference type="ARBA" id="ARBA00023284"/>
    </source>
</evidence>
<dbReference type="InterPro" id="IPR013766">
    <property type="entry name" value="Thioredoxin_domain"/>
</dbReference>
<evidence type="ECO:0000256" key="6">
    <source>
        <dbReference type="ARBA" id="ARBA00023235"/>
    </source>
</evidence>
<dbReference type="SUPFAM" id="SSF52833">
    <property type="entry name" value="Thioredoxin-like"/>
    <property type="match status" value="1"/>
</dbReference>
<evidence type="ECO:0000256" key="1">
    <source>
        <dbReference type="ARBA" id="ARBA00001182"/>
    </source>
</evidence>
<evidence type="ECO:0000259" key="8">
    <source>
        <dbReference type="PROSITE" id="PS51352"/>
    </source>
</evidence>
<dbReference type="GO" id="GO:0006457">
    <property type="term" value="P:protein folding"/>
    <property type="evidence" value="ECO:0007669"/>
    <property type="project" value="TreeGrafter"/>
</dbReference>
<comment type="catalytic activity">
    <reaction evidence="1">
        <text>Catalyzes the rearrangement of -S-S- bonds in proteins.</text>
        <dbReference type="EC" id="5.3.4.1"/>
    </reaction>
</comment>
<organism evidence="9">
    <name type="scientific">Lotharella oceanica</name>
    <dbReference type="NCBI Taxonomy" id="641309"/>
    <lineage>
        <taxon>Eukaryota</taxon>
        <taxon>Sar</taxon>
        <taxon>Rhizaria</taxon>
        <taxon>Cercozoa</taxon>
        <taxon>Chlorarachniophyceae</taxon>
        <taxon>Lotharella</taxon>
    </lineage>
</organism>
<evidence type="ECO:0000313" key="9">
    <source>
        <dbReference type="EMBL" id="CAD9746767.1"/>
    </source>
</evidence>
<gene>
    <name evidence="9" type="ORF">LSP00402_LOCUS1455</name>
</gene>
<dbReference type="GO" id="GO:0003756">
    <property type="term" value="F:protein disulfide isomerase activity"/>
    <property type="evidence" value="ECO:0007669"/>
    <property type="project" value="UniProtKB-EC"/>
</dbReference>
<keyword evidence="7" id="KW-0676">Redox-active center</keyword>
<proteinExistence type="inferred from homology"/>
<dbReference type="PROSITE" id="PS00194">
    <property type="entry name" value="THIOREDOXIN_1"/>
    <property type="match status" value="1"/>
</dbReference>
<dbReference type="Pfam" id="PF00085">
    <property type="entry name" value="Thioredoxin"/>
    <property type="match status" value="1"/>
</dbReference>
<dbReference type="GO" id="GO:0005788">
    <property type="term" value="C:endoplasmic reticulum lumen"/>
    <property type="evidence" value="ECO:0007669"/>
    <property type="project" value="UniProtKB-SubCell"/>
</dbReference>
<sequence length="309" mass="34741">VRPRMSWMPRAMRACSRAVSAAALVGGASMAWNSRRNPSRNVFAPRMALADAKEDDYDPTRFVSEDKYAWPGKPGLTKLTAASATEVTSSGRDVLVEFYAPWCPSCARLEPVIHHVAAALRHEEGIVIAQMDVEVNHDESFVPADDLKLLPLIRFFPANGGKPIDLEDRASLPEFFRFIKKNATKTYNEPRVKRESEKIKRKTYRKVRKVVQKQLGEDESMLAVKHSPCGAEQIEAMTRLLVSIVAMEDVDFSAADANRRCLGERKEEIKQHWQQVLTTSEAIMKSIRAHRKAAGLPEVPKKPTDDDDE</sequence>
<evidence type="ECO:0000256" key="3">
    <source>
        <dbReference type="ARBA" id="ARBA00006347"/>
    </source>
</evidence>
<comment type="similarity">
    <text evidence="3">Belongs to the protein disulfide isomerase family.</text>
</comment>
<dbReference type="AlphaFoldDB" id="A0A7S2THP3"/>
<protein>
    <recommendedName>
        <fullName evidence="4">protein disulfide-isomerase</fullName>
        <ecNumber evidence="4">5.3.4.1</ecNumber>
    </recommendedName>
</protein>
<reference evidence="9" key="1">
    <citation type="submission" date="2021-01" db="EMBL/GenBank/DDBJ databases">
        <authorList>
            <person name="Corre E."/>
            <person name="Pelletier E."/>
            <person name="Niang G."/>
            <person name="Scheremetjew M."/>
            <person name="Finn R."/>
            <person name="Kale V."/>
            <person name="Holt S."/>
            <person name="Cochrane G."/>
            <person name="Meng A."/>
            <person name="Brown T."/>
            <person name="Cohen L."/>
        </authorList>
    </citation>
    <scope>NUCLEOTIDE SEQUENCE</scope>
    <source>
        <strain evidence="9">CCMP622</strain>
    </source>
</reference>
<accession>A0A7S2THP3</accession>
<dbReference type="PANTHER" id="PTHR18929">
    <property type="entry name" value="PROTEIN DISULFIDE ISOMERASE"/>
    <property type="match status" value="1"/>
</dbReference>